<evidence type="ECO:0000313" key="13">
    <source>
        <dbReference type="EnsemblMetazoa" id="ASIC011045-PA"/>
    </source>
</evidence>
<organism evidence="12">
    <name type="scientific">Anopheles sinensis</name>
    <name type="common">Mosquito</name>
    <dbReference type="NCBI Taxonomy" id="74873"/>
    <lineage>
        <taxon>Eukaryota</taxon>
        <taxon>Metazoa</taxon>
        <taxon>Ecdysozoa</taxon>
        <taxon>Arthropoda</taxon>
        <taxon>Hexapoda</taxon>
        <taxon>Insecta</taxon>
        <taxon>Pterygota</taxon>
        <taxon>Neoptera</taxon>
        <taxon>Endopterygota</taxon>
        <taxon>Diptera</taxon>
        <taxon>Nematocera</taxon>
        <taxon>Culicoidea</taxon>
        <taxon>Culicidae</taxon>
        <taxon>Anophelinae</taxon>
        <taxon>Anopheles</taxon>
    </lineage>
</organism>
<dbReference type="STRING" id="74873.A0A084VZ70"/>
<dbReference type="InterPro" id="IPR048575">
    <property type="entry name" value="Roquin_1_2-like_ROQ"/>
</dbReference>
<feature type="compositionally biased region" description="Gly residues" evidence="9">
    <location>
        <begin position="523"/>
        <end position="536"/>
    </location>
</feature>
<dbReference type="EC" id="2.3.2.27" evidence="3"/>
<dbReference type="Proteomes" id="UP000030765">
    <property type="component" value="Unassembled WGS sequence"/>
</dbReference>
<reference evidence="13" key="2">
    <citation type="submission" date="2020-05" db="UniProtKB">
        <authorList>
            <consortium name="EnsemblMetazoa"/>
        </authorList>
    </citation>
    <scope>IDENTIFICATION</scope>
</reference>
<dbReference type="SUPFAM" id="SSF90229">
    <property type="entry name" value="CCCH zinc finger"/>
    <property type="match status" value="1"/>
</dbReference>
<dbReference type="Gene3D" id="3.30.40.10">
    <property type="entry name" value="Zinc/RING finger domain, C3HC4 (zinc finger)"/>
    <property type="match status" value="1"/>
</dbReference>
<dbReference type="InterPro" id="IPR013083">
    <property type="entry name" value="Znf_RING/FYVE/PHD"/>
</dbReference>
<feature type="compositionally biased region" description="Pro residues" evidence="9">
    <location>
        <begin position="872"/>
        <end position="881"/>
    </location>
</feature>
<evidence type="ECO:0000259" key="11">
    <source>
        <dbReference type="PROSITE" id="PS50103"/>
    </source>
</evidence>
<comment type="catalytic activity">
    <reaction evidence="1">
        <text>S-ubiquitinyl-[E2 ubiquitin-conjugating enzyme]-L-cysteine + [acceptor protein]-L-lysine = [E2 ubiquitin-conjugating enzyme]-L-cysteine + N(6)-ubiquitinyl-[acceptor protein]-L-lysine.</text>
        <dbReference type="EC" id="2.3.2.27"/>
    </reaction>
</comment>
<dbReference type="GO" id="GO:0000209">
    <property type="term" value="P:protein polyubiquitination"/>
    <property type="evidence" value="ECO:0007669"/>
    <property type="project" value="TreeGrafter"/>
</dbReference>
<dbReference type="OrthoDB" id="10067217at2759"/>
<feature type="region of interest" description="Disordered" evidence="9">
    <location>
        <begin position="1316"/>
        <end position="1433"/>
    </location>
</feature>
<feature type="region of interest" description="Disordered" evidence="9">
    <location>
        <begin position="1557"/>
        <end position="1579"/>
    </location>
</feature>
<dbReference type="SMART" id="SM00356">
    <property type="entry name" value="ZnF_C3H1"/>
    <property type="match status" value="1"/>
</dbReference>
<feature type="compositionally biased region" description="Polar residues" evidence="9">
    <location>
        <begin position="1564"/>
        <end position="1574"/>
    </location>
</feature>
<dbReference type="VEuPathDB" id="VectorBase:ASIS007984"/>
<dbReference type="InterPro" id="IPR000571">
    <property type="entry name" value="Znf_CCCH"/>
</dbReference>
<keyword evidence="5 8" id="KW-0479">Metal-binding</keyword>
<dbReference type="Gene3D" id="4.10.1000.10">
    <property type="entry name" value="Zinc finger, CCCH-type"/>
    <property type="match status" value="1"/>
</dbReference>
<feature type="compositionally biased region" description="Basic and acidic residues" evidence="9">
    <location>
        <begin position="1414"/>
        <end position="1424"/>
    </location>
</feature>
<dbReference type="Pfam" id="PF21206">
    <property type="entry name" value="Roquin_1_2-like_ROQ"/>
    <property type="match status" value="1"/>
</dbReference>
<feature type="compositionally biased region" description="Gly residues" evidence="9">
    <location>
        <begin position="665"/>
        <end position="691"/>
    </location>
</feature>
<evidence type="ECO:0000256" key="1">
    <source>
        <dbReference type="ARBA" id="ARBA00000900"/>
    </source>
</evidence>
<evidence type="ECO:0000256" key="2">
    <source>
        <dbReference type="ARBA" id="ARBA00004201"/>
    </source>
</evidence>
<feature type="region of interest" description="Disordered" evidence="9">
    <location>
        <begin position="1445"/>
        <end position="1466"/>
    </location>
</feature>
<dbReference type="PANTHER" id="PTHR13139:SF54">
    <property type="entry name" value="RING-TYPE E3 UBIQUITIN TRANSFERASE"/>
    <property type="match status" value="1"/>
</dbReference>
<feature type="compositionally biased region" description="Low complexity" evidence="9">
    <location>
        <begin position="1203"/>
        <end position="1230"/>
    </location>
</feature>
<dbReference type="EnsemblMetazoa" id="ASIC011045-RA">
    <property type="protein sequence ID" value="ASIC011045-PA"/>
    <property type="gene ID" value="ASIC011045"/>
</dbReference>
<dbReference type="GO" id="GO:0000932">
    <property type="term" value="C:P-body"/>
    <property type="evidence" value="ECO:0007669"/>
    <property type="project" value="UniProtKB-SubCell"/>
</dbReference>
<feature type="compositionally biased region" description="Low complexity" evidence="9">
    <location>
        <begin position="1159"/>
        <end position="1169"/>
    </location>
</feature>
<dbReference type="GO" id="GO:0003729">
    <property type="term" value="F:mRNA binding"/>
    <property type="evidence" value="ECO:0007669"/>
    <property type="project" value="TreeGrafter"/>
</dbReference>
<dbReference type="InterPro" id="IPR001841">
    <property type="entry name" value="Znf_RING"/>
</dbReference>
<feature type="compositionally biased region" description="Gly residues" evidence="9">
    <location>
        <begin position="915"/>
        <end position="924"/>
    </location>
</feature>
<keyword evidence="7 8" id="KW-0862">Zinc</keyword>
<dbReference type="GO" id="GO:0035613">
    <property type="term" value="F:RNA stem-loop binding"/>
    <property type="evidence" value="ECO:0007669"/>
    <property type="project" value="TreeGrafter"/>
</dbReference>
<accession>A0A084VZ70</accession>
<feature type="compositionally biased region" description="Gly residues" evidence="9">
    <location>
        <begin position="618"/>
        <end position="642"/>
    </location>
</feature>
<dbReference type="GO" id="GO:0061630">
    <property type="term" value="F:ubiquitin protein ligase activity"/>
    <property type="evidence" value="ECO:0007669"/>
    <property type="project" value="UniProtKB-EC"/>
</dbReference>
<comment type="subcellular location">
    <subcellularLocation>
        <location evidence="2">Cytoplasm</location>
        <location evidence="2">P-body</location>
    </subcellularLocation>
</comment>
<feature type="compositionally biased region" description="Basic residues" evidence="9">
    <location>
        <begin position="793"/>
        <end position="802"/>
    </location>
</feature>
<dbReference type="FunFam" id="3.30.40.10:FF:000047">
    <property type="entry name" value="Roquin-2 isoform 1"/>
    <property type="match status" value="1"/>
</dbReference>
<evidence type="ECO:0000256" key="9">
    <source>
        <dbReference type="SAM" id="MobiDB-lite"/>
    </source>
</evidence>
<dbReference type="Pfam" id="PF18386">
    <property type="entry name" value="ROQ_II"/>
    <property type="match status" value="1"/>
</dbReference>
<feature type="compositionally biased region" description="Low complexity" evidence="9">
    <location>
        <begin position="565"/>
        <end position="576"/>
    </location>
</feature>
<dbReference type="GO" id="GO:0003725">
    <property type="term" value="F:double-stranded RNA binding"/>
    <property type="evidence" value="ECO:0007669"/>
    <property type="project" value="TreeGrafter"/>
</dbReference>
<dbReference type="OMA" id="HMQSIND"/>
<feature type="compositionally biased region" description="Polar residues" evidence="9">
    <location>
        <begin position="1397"/>
        <end position="1409"/>
    </location>
</feature>
<dbReference type="SUPFAM" id="SSF57850">
    <property type="entry name" value="RING/U-box"/>
    <property type="match status" value="1"/>
</dbReference>
<dbReference type="GO" id="GO:0006511">
    <property type="term" value="P:ubiquitin-dependent protein catabolic process"/>
    <property type="evidence" value="ECO:0007669"/>
    <property type="project" value="TreeGrafter"/>
</dbReference>
<dbReference type="VEuPathDB" id="VectorBase:ASIC011045"/>
<feature type="compositionally biased region" description="Polar residues" evidence="9">
    <location>
        <begin position="1024"/>
        <end position="1033"/>
    </location>
</feature>
<feature type="region of interest" description="Disordered" evidence="9">
    <location>
        <begin position="82"/>
        <end position="102"/>
    </location>
</feature>
<gene>
    <name evidence="12" type="ORF">ZHAS_00011045</name>
</gene>
<evidence type="ECO:0000256" key="5">
    <source>
        <dbReference type="ARBA" id="ARBA00022723"/>
    </source>
</evidence>
<feature type="compositionally biased region" description="Gly residues" evidence="9">
    <location>
        <begin position="857"/>
        <end position="869"/>
    </location>
</feature>
<name>A0A084VZ70_ANOSI</name>
<reference evidence="12 14" key="1">
    <citation type="journal article" date="2014" name="BMC Genomics">
        <title>Genome sequence of Anopheles sinensis provides insight into genetics basis of mosquito competence for malaria parasites.</title>
        <authorList>
            <person name="Zhou D."/>
            <person name="Zhang D."/>
            <person name="Ding G."/>
            <person name="Shi L."/>
            <person name="Hou Q."/>
            <person name="Ye Y."/>
            <person name="Xu Y."/>
            <person name="Zhou H."/>
            <person name="Xiong C."/>
            <person name="Li S."/>
            <person name="Yu J."/>
            <person name="Hong S."/>
            <person name="Yu X."/>
            <person name="Zou P."/>
            <person name="Chen C."/>
            <person name="Chang X."/>
            <person name="Wang W."/>
            <person name="Lv Y."/>
            <person name="Sun Y."/>
            <person name="Ma L."/>
            <person name="Shen B."/>
            <person name="Zhu C."/>
        </authorList>
    </citation>
    <scope>NUCLEOTIDE SEQUENCE [LARGE SCALE GENOMIC DNA]</scope>
</reference>
<evidence type="ECO:0000256" key="3">
    <source>
        <dbReference type="ARBA" id="ARBA00012483"/>
    </source>
</evidence>
<feature type="compositionally biased region" description="Gly residues" evidence="9">
    <location>
        <begin position="86"/>
        <end position="101"/>
    </location>
</feature>
<feature type="compositionally biased region" description="Gly residues" evidence="9">
    <location>
        <begin position="837"/>
        <end position="850"/>
    </location>
</feature>
<dbReference type="PROSITE" id="PS50103">
    <property type="entry name" value="ZF_C3H1"/>
    <property type="match status" value="1"/>
</dbReference>
<dbReference type="SMART" id="SM00184">
    <property type="entry name" value="RING"/>
    <property type="match status" value="1"/>
</dbReference>
<feature type="compositionally biased region" description="Polar residues" evidence="9">
    <location>
        <begin position="1147"/>
        <end position="1158"/>
    </location>
</feature>
<dbReference type="Gene3D" id="1.20.120.1790">
    <property type="match status" value="1"/>
</dbReference>
<evidence type="ECO:0000256" key="8">
    <source>
        <dbReference type="PROSITE-ProRule" id="PRU00723"/>
    </source>
</evidence>
<dbReference type="GO" id="GO:0010494">
    <property type="term" value="C:cytoplasmic stress granule"/>
    <property type="evidence" value="ECO:0007669"/>
    <property type="project" value="TreeGrafter"/>
</dbReference>
<evidence type="ECO:0000256" key="6">
    <source>
        <dbReference type="ARBA" id="ARBA00022771"/>
    </source>
</evidence>
<keyword evidence="14" id="KW-1185">Reference proteome</keyword>
<feature type="compositionally biased region" description="Gly residues" evidence="9">
    <location>
        <begin position="728"/>
        <end position="738"/>
    </location>
</feature>
<sequence>MPIQAPQWTEFLSCPVCCNEFAANLRPPISLGCGHTICRTCLATLHHRQCPFDQTVISTDLDYLPINNALLQLVSSPGSPAASSSYGGGKSGPGSSAGGGSAVDPDLCSTSVQSLGPEDLQCYKTAKACIEELALYLKPCSVGGGGGGGGLGASSGAGGLGAAGGGCSGTGGGSLLSRQMQRKLVILVNCQLIEDEGRARSLRAARSLGERTVMELILHHQNPQQLSTNLWAAVRARGCQFLGPAMQEEVLKLVLLALEDGSALSRKVLVMFVVQRLEPHFSQASKTSIGHVVQLLYRASCFKVSKREGDSSLMQLKEEFRTYEALRREHDAQIVQIATEAGLRIAPDQWSSLLYGDTAHKSHMQSINDKLQTPQSFVQSVQELIIALQRTGDPANLSGLRVHLKHLAGIDWNAENHIPSWGECAAALQAVKRVVAGLVDFVQHHGNRKLQEAGHLAHNRNYKISLCRDLNNRGTCPRGPNCTFAHSEEELEKYRTKLRKNHSNSGAGAAMRLPNGKEHHLGQGPGPGGSTVGGGVQLMNRTRVGGMDYHSSGGLDGGGGGGGMHQSSSSSHGYHSSGEEASPVRGGYQKPPVSSSGAGHHRMIDKSPIGSHASSGGASSGGGGVNGTGGGHHLTSHGGTGGVHSPYAQQQQGAMSQQGPVSMNGGRGSYGPGHYQHGGGGGGGAGNGGGNFHHPSGRPPHHPPQGGGHHNNAASSLRYRPPPHMGPGSSGGSGGGYHPGMLQQHGGGSNRADYPPVQQLEPHHQASVHPLLGGGGGQGEYLPPSMPGDKMAEHHHQHHGHHSQQQQRRGANFGWDNLASPGVPMVGQQQQAPPPHLGGGGGPHPGGGLGKLSPSSGPGGSSQQGGSYGAGPPLPPPPPPGSGSNAKWNGHMPPPSGPGGAAAVGLQSQSKYASPGGGNGGGHQQHGSHYHHHKMGPQRDYNKEKQHRMQSGPAVPQVSSGHGHHTGHGHLPFGGGARNGGSQTPYLTSPLPGGEIPPVGGGGGHLNGHNAGAGYHHHHMGSSPMYQHQQRSSGVGGGDGYLPKLFHDGTPSGKKASYSQQLINQHLSDIGMANPSAGAGMHHHPAGSKDIFIRSDSLLADDDALMVAEQEFNNNASSQYGPISRMNPIGTERIDLGLTPRAHSAGLRTSTQTSRGLWSTSSLGESPSPTGGGSTPTTNAAFYHAGESMPSASQPPPHATTLQQHKQQHPLQQQQHVHVQHHQQPPALHQHPYHVQHHPMVGGGGGKMVAPEPNNNTLDFDTLLHADKKALSEYERHGSGTIVDCCVEAPGGGPTNAAGTGEPDFLLQSLVSPTAHGQYGQQQQHQHHQHHNQHHHHHSHHQQPQHYPAVSSTMLLGDSGGGGSGDSSQHSQPLPMPSQLLSVPQGGDRCNGGGSMANAQQTPTLSSPACLSDRTNEDQRKLMEMKSPQSCIQSPSVGMLVSVAAESSSCPTPPSGGTVSSAGPGSMWNTFPGLDLPSLKPSPLTAADTPISIAAPNDPDTTTGTGRSTGGGGFPSQASFIHQQEKFKLNKMLMDTTAANQQQQCFLGQQTNGGGGSLGFHEMLNTSQPSSPNCLNDRIVTDDPRKLATYGELNDLRLQQASSMQTPTSSMLTSTSSSSSTGAGPTDGSTNNNRSSPVAGAPIGWNNLLDLSPLAVAGGGSNSCNTTASSSSIIMNTSNSCSSSCEDSYEAGIADDMRELELRLESELQLDENGI</sequence>
<feature type="compositionally biased region" description="Basic residues" evidence="9">
    <location>
        <begin position="926"/>
        <end position="936"/>
    </location>
</feature>
<proteinExistence type="predicted"/>
<evidence type="ECO:0000259" key="10">
    <source>
        <dbReference type="PROSITE" id="PS50089"/>
    </source>
</evidence>
<keyword evidence="6 8" id="KW-0863">Zinc-finger</keyword>
<feature type="region of interest" description="Disordered" evidence="9">
    <location>
        <begin position="1602"/>
        <end position="1639"/>
    </location>
</feature>
<feature type="domain" description="C3H1-type" evidence="11">
    <location>
        <begin position="461"/>
        <end position="489"/>
    </location>
</feature>
<feature type="compositionally biased region" description="Gly residues" evidence="9">
    <location>
        <begin position="554"/>
        <end position="564"/>
    </location>
</feature>
<feature type="domain" description="RING-type" evidence="10">
    <location>
        <begin position="14"/>
        <end position="54"/>
    </location>
</feature>
<feature type="region of interest" description="Disordered" evidence="9">
    <location>
        <begin position="1144"/>
        <end position="1254"/>
    </location>
</feature>
<feature type="zinc finger region" description="C3H1-type" evidence="8">
    <location>
        <begin position="461"/>
        <end position="489"/>
    </location>
</feature>
<dbReference type="FunFam" id="1.20.120.1790:FF:000001">
    <property type="entry name" value="roquin-1 isoform X1"/>
    <property type="match status" value="1"/>
</dbReference>
<dbReference type="Pfam" id="PF00642">
    <property type="entry name" value="zf-CCCH"/>
    <property type="match status" value="1"/>
</dbReference>
<feature type="region of interest" description="Disordered" evidence="9">
    <location>
        <begin position="1479"/>
        <end position="1516"/>
    </location>
</feature>
<feature type="compositionally biased region" description="Low complexity" evidence="9">
    <location>
        <begin position="1602"/>
        <end position="1630"/>
    </location>
</feature>
<dbReference type="InterPro" id="IPR041523">
    <property type="entry name" value="ROQ_II"/>
</dbReference>
<feature type="compositionally biased region" description="Low complexity" evidence="9">
    <location>
        <begin position="648"/>
        <end position="659"/>
    </location>
</feature>
<dbReference type="EMBL" id="KE525239">
    <property type="protein sequence ID" value="KFB43264.1"/>
    <property type="molecule type" value="Genomic_DNA"/>
</dbReference>
<keyword evidence="4" id="KW-0808">Transferase</keyword>
<dbReference type="CDD" id="cd16638">
    <property type="entry name" value="mRING-HC-C3HC3D_Roquin"/>
    <property type="match status" value="1"/>
</dbReference>
<evidence type="ECO:0000313" key="12">
    <source>
        <dbReference type="EMBL" id="KFB43264.1"/>
    </source>
</evidence>
<feature type="region of interest" description="Disordered" evidence="9">
    <location>
        <begin position="499"/>
        <end position="1056"/>
    </location>
</feature>
<dbReference type="InterPro" id="IPR036855">
    <property type="entry name" value="Znf_CCCH_sf"/>
</dbReference>
<dbReference type="GO" id="GO:0008270">
    <property type="term" value="F:zinc ion binding"/>
    <property type="evidence" value="ECO:0007669"/>
    <property type="project" value="UniProtKB-KW"/>
</dbReference>
<dbReference type="InterPro" id="IPR052249">
    <property type="entry name" value="Roquin_domain"/>
</dbReference>
<dbReference type="PANTHER" id="PTHR13139">
    <property type="entry name" value="RING FINGER AND CCCH-TYPE ZINC FINGER DOMAIN-CONTAINING PROTEIN"/>
    <property type="match status" value="1"/>
</dbReference>
<feature type="compositionally biased region" description="Basic residues" evidence="9">
    <location>
        <begin position="1325"/>
        <end position="1343"/>
    </location>
</feature>
<dbReference type="GO" id="GO:0000288">
    <property type="term" value="P:nuclear-transcribed mRNA catabolic process, deadenylation-dependent decay"/>
    <property type="evidence" value="ECO:0007669"/>
    <property type="project" value="TreeGrafter"/>
</dbReference>
<feature type="compositionally biased region" description="Low complexity" evidence="9">
    <location>
        <begin position="1447"/>
        <end position="1466"/>
    </location>
</feature>
<evidence type="ECO:0000256" key="4">
    <source>
        <dbReference type="ARBA" id="ARBA00022679"/>
    </source>
</evidence>
<protein>
    <recommendedName>
        <fullName evidence="3">RING-type E3 ubiquitin transferase</fullName>
        <ecNumber evidence="3">2.3.2.27</ecNumber>
    </recommendedName>
</protein>
<evidence type="ECO:0000313" key="14">
    <source>
        <dbReference type="Proteomes" id="UP000030765"/>
    </source>
</evidence>
<dbReference type="InterPro" id="IPR017907">
    <property type="entry name" value="Znf_RING_CS"/>
</dbReference>
<dbReference type="PROSITE" id="PS00518">
    <property type="entry name" value="ZF_RING_1"/>
    <property type="match status" value="1"/>
</dbReference>
<dbReference type="EMBL" id="ATLV01018614">
    <property type="status" value="NOT_ANNOTATED_CDS"/>
    <property type="molecule type" value="Genomic_DNA"/>
</dbReference>
<evidence type="ECO:0000256" key="7">
    <source>
        <dbReference type="ARBA" id="ARBA00022833"/>
    </source>
</evidence>
<dbReference type="PROSITE" id="PS50089">
    <property type="entry name" value="ZF_RING_2"/>
    <property type="match status" value="1"/>
</dbReference>